<sequence length="263" mass="31424">MIENMSQMLSKSQYQQFMDNDITEICPTIYYGTVNSLKQEIFHNYNFKIIINCLPTYKFLKHLNKSNISIPTDMLMLLLDLNFDINKFNDDEKALLNEFDMKFNKILQNFINYFINYNENIDKIINKLPNNLNLNISNPILSGNLKNNLFKLTRLIKLFKIMNNSIDILIIGDNNENFSKSLLISYLMDNYNYNVNNSINYLHYKINVNFNLNYYEDLLILENLKKFYVENNEIKMGSSILYNNKQGKRCREDEDYSEKRIRF</sequence>
<comment type="caution">
    <text evidence="1">The sequence shown here is derived from an EMBL/GenBank/DDBJ whole genome shotgun (WGS) entry which is preliminary data.</text>
</comment>
<gene>
    <name evidence="1" type="ORF">CLIB1444_02S10176</name>
</gene>
<keyword evidence="2" id="KW-1185">Reference proteome</keyword>
<name>A0ACA9Y3H6_9ASCO</name>
<reference evidence="1" key="1">
    <citation type="submission" date="2022-06" db="EMBL/GenBank/DDBJ databases">
        <authorList>
            <person name="Legras J.-L."/>
            <person name="Devillers H."/>
            <person name="Grondin C."/>
        </authorList>
    </citation>
    <scope>NUCLEOTIDE SEQUENCE</scope>
    <source>
        <strain evidence="1">CLIB 1444</strain>
    </source>
</reference>
<dbReference type="Proteomes" id="UP001152531">
    <property type="component" value="Unassembled WGS sequence"/>
</dbReference>
<dbReference type="EMBL" id="CALSDN010000002">
    <property type="protein sequence ID" value="CAH6719508.1"/>
    <property type="molecule type" value="Genomic_DNA"/>
</dbReference>
<proteinExistence type="predicted"/>
<organism evidence="1 2">
    <name type="scientific">[Candida] jaroonii</name>
    <dbReference type="NCBI Taxonomy" id="467808"/>
    <lineage>
        <taxon>Eukaryota</taxon>
        <taxon>Fungi</taxon>
        <taxon>Dikarya</taxon>
        <taxon>Ascomycota</taxon>
        <taxon>Saccharomycotina</taxon>
        <taxon>Pichiomycetes</taxon>
        <taxon>Debaryomycetaceae</taxon>
        <taxon>Yamadazyma</taxon>
    </lineage>
</organism>
<evidence type="ECO:0000313" key="1">
    <source>
        <dbReference type="EMBL" id="CAH6719508.1"/>
    </source>
</evidence>
<accession>A0ACA9Y3H6</accession>
<evidence type="ECO:0000313" key="2">
    <source>
        <dbReference type="Proteomes" id="UP001152531"/>
    </source>
</evidence>
<protein>
    <submittedName>
        <fullName evidence="1">Uncharacterized protein</fullName>
    </submittedName>
</protein>